<dbReference type="Gene3D" id="1.20.1280.50">
    <property type="match status" value="1"/>
</dbReference>
<proteinExistence type="predicted"/>
<dbReference type="Gene3D" id="3.80.10.10">
    <property type="entry name" value="Ribonuclease Inhibitor"/>
    <property type="match status" value="1"/>
</dbReference>
<dbReference type="InterPro" id="IPR001810">
    <property type="entry name" value="F-box_dom"/>
</dbReference>
<evidence type="ECO:0000313" key="3">
    <source>
        <dbReference type="Proteomes" id="UP001194580"/>
    </source>
</evidence>
<dbReference type="EMBL" id="JAAAIL010000372">
    <property type="protein sequence ID" value="KAG0276425.1"/>
    <property type="molecule type" value="Genomic_DNA"/>
</dbReference>
<keyword evidence="3" id="KW-1185">Reference proteome</keyword>
<name>A0AAD4DH56_9FUNG</name>
<sequence length="628" mass="72518">MKTTTTTTKTTTATIIALPTFSAQQHALAIPEILEHIFSFLTRQDRTRRARRVCKRWSAICKDPVSYTWTLRVALNDDDNNNRNFYNREDDEQTQVIRISLADHVTIRVDTPSEEREISERRLASWTRAMDLLSKLMDDCKSSGKCPRLQSLYLTAGVLQNFVIQLRQLPSLTTLTTLRITMCLHYNLAVLFTACRACPNIEELVFQGTQYDTSAYPYFFEGPPSLFWLEGSYVLPTLHRLQTCILHYPSISVERLEEFLQASPNLARLVLFRVTYTADPRRFPTIATHVAAHCPNLRSFHLSMFDGVDDVNDRELTSCFSVIPNLDEFSAVDEEFYVRRMWFRNVIRTVANRITTLNILPGSYRMMLIRDVLCTFEHLVHLRAPDVSRYIWACRGLKTLHMTVASDYQHSFSPEATLTVFGFLSRMCPLLEELYLTRLSMDLSFQGGLCLLTRLQHLERIWFVASNDPGLNSRALFWIRQTPTALSTWNRHLTCGIQRLWLLKRRAKYFGVLHPDAAATRPNATKLGQELGMDLSKIGHPDDLLEWMDERYGRPANDIGGDDHDDEKDEDVPPLAWPKLESFWVGSQSRHKSVSRTEKFLTKVRPNVEFDLGRKSLHPRSRVISQLF</sequence>
<organism evidence="2 3">
    <name type="scientific">Linnemannia exigua</name>
    <dbReference type="NCBI Taxonomy" id="604196"/>
    <lineage>
        <taxon>Eukaryota</taxon>
        <taxon>Fungi</taxon>
        <taxon>Fungi incertae sedis</taxon>
        <taxon>Mucoromycota</taxon>
        <taxon>Mortierellomycotina</taxon>
        <taxon>Mortierellomycetes</taxon>
        <taxon>Mortierellales</taxon>
        <taxon>Mortierellaceae</taxon>
        <taxon>Linnemannia</taxon>
    </lineage>
</organism>
<protein>
    <recommendedName>
        <fullName evidence="1">F-box domain-containing protein</fullName>
    </recommendedName>
</protein>
<dbReference type="PANTHER" id="PTHR16134">
    <property type="entry name" value="F-BOX/TPR REPEAT PROTEIN POF3"/>
    <property type="match status" value="1"/>
</dbReference>
<gene>
    <name evidence="2" type="ORF">BGZ95_007551</name>
</gene>
<evidence type="ECO:0000259" key="1">
    <source>
        <dbReference type="Pfam" id="PF12937"/>
    </source>
</evidence>
<dbReference type="SUPFAM" id="SSF52047">
    <property type="entry name" value="RNI-like"/>
    <property type="match status" value="1"/>
</dbReference>
<dbReference type="SUPFAM" id="SSF81383">
    <property type="entry name" value="F-box domain"/>
    <property type="match status" value="1"/>
</dbReference>
<dbReference type="Pfam" id="PF12937">
    <property type="entry name" value="F-box-like"/>
    <property type="match status" value="1"/>
</dbReference>
<feature type="domain" description="F-box" evidence="1">
    <location>
        <begin position="31"/>
        <end position="64"/>
    </location>
</feature>
<evidence type="ECO:0000313" key="2">
    <source>
        <dbReference type="EMBL" id="KAG0276425.1"/>
    </source>
</evidence>
<dbReference type="InterPro" id="IPR036047">
    <property type="entry name" value="F-box-like_dom_sf"/>
</dbReference>
<dbReference type="PANTHER" id="PTHR16134:SF119">
    <property type="entry name" value="AT02038P-RELATED"/>
    <property type="match status" value="1"/>
</dbReference>
<accession>A0AAD4DH56</accession>
<dbReference type="Proteomes" id="UP001194580">
    <property type="component" value="Unassembled WGS sequence"/>
</dbReference>
<dbReference type="InterPro" id="IPR032675">
    <property type="entry name" value="LRR_dom_sf"/>
</dbReference>
<dbReference type="AlphaFoldDB" id="A0AAD4DH56"/>
<reference evidence="2" key="1">
    <citation type="journal article" date="2020" name="Fungal Divers.">
        <title>Resolving the Mortierellaceae phylogeny through synthesis of multi-gene phylogenetics and phylogenomics.</title>
        <authorList>
            <person name="Vandepol N."/>
            <person name="Liber J."/>
            <person name="Desiro A."/>
            <person name="Na H."/>
            <person name="Kennedy M."/>
            <person name="Barry K."/>
            <person name="Grigoriev I.V."/>
            <person name="Miller A.N."/>
            <person name="O'Donnell K."/>
            <person name="Stajich J.E."/>
            <person name="Bonito G."/>
        </authorList>
    </citation>
    <scope>NUCLEOTIDE SEQUENCE</scope>
    <source>
        <strain evidence="2">NRRL 28262</strain>
    </source>
</reference>
<comment type="caution">
    <text evidence="2">The sequence shown here is derived from an EMBL/GenBank/DDBJ whole genome shotgun (WGS) entry which is preliminary data.</text>
</comment>